<dbReference type="SMART" id="SM00421">
    <property type="entry name" value="HTH_LUXR"/>
    <property type="match status" value="1"/>
</dbReference>
<dbReference type="Gene3D" id="1.10.10.10">
    <property type="entry name" value="Winged helix-like DNA-binding domain superfamily/Winged helix DNA-binding domain"/>
    <property type="match status" value="1"/>
</dbReference>
<dbReference type="GO" id="GO:0003677">
    <property type="term" value="F:DNA binding"/>
    <property type="evidence" value="ECO:0007669"/>
    <property type="project" value="UniProtKB-KW"/>
</dbReference>
<dbReference type="PROSITE" id="PS00622">
    <property type="entry name" value="HTH_LUXR_1"/>
    <property type="match status" value="1"/>
</dbReference>
<dbReference type="STRING" id="1619308.B5808_14675"/>
<feature type="region of interest" description="Disordered" evidence="4">
    <location>
        <begin position="75"/>
        <end position="97"/>
    </location>
</feature>
<evidence type="ECO:0000256" key="1">
    <source>
        <dbReference type="ARBA" id="ARBA00023015"/>
    </source>
</evidence>
<dbReference type="InterPro" id="IPR036388">
    <property type="entry name" value="WH-like_DNA-bd_sf"/>
</dbReference>
<evidence type="ECO:0000256" key="2">
    <source>
        <dbReference type="ARBA" id="ARBA00023125"/>
    </source>
</evidence>
<dbReference type="SUPFAM" id="SSF48452">
    <property type="entry name" value="TPR-like"/>
    <property type="match status" value="1"/>
</dbReference>
<dbReference type="PROSITE" id="PS50043">
    <property type="entry name" value="HTH_LUXR_2"/>
    <property type="match status" value="1"/>
</dbReference>
<proteinExistence type="predicted"/>
<dbReference type="SUPFAM" id="SSF46894">
    <property type="entry name" value="C-terminal effector domain of the bipartite response regulators"/>
    <property type="match status" value="1"/>
</dbReference>
<dbReference type="PANTHER" id="PTHR44688">
    <property type="entry name" value="DNA-BINDING TRANSCRIPTIONAL ACTIVATOR DEVR_DOSR"/>
    <property type="match status" value="1"/>
</dbReference>
<dbReference type="InterPro" id="IPR016032">
    <property type="entry name" value="Sig_transdc_resp-reg_C-effctor"/>
</dbReference>
<protein>
    <recommendedName>
        <fullName evidence="5">HTH luxR-type domain-containing protein</fullName>
    </recommendedName>
</protein>
<organism evidence="6 7">
    <name type="scientific">Cnuibacter physcomitrellae</name>
    <dbReference type="NCBI Taxonomy" id="1619308"/>
    <lineage>
        <taxon>Bacteria</taxon>
        <taxon>Bacillati</taxon>
        <taxon>Actinomycetota</taxon>
        <taxon>Actinomycetes</taxon>
        <taxon>Micrococcales</taxon>
        <taxon>Microbacteriaceae</taxon>
        <taxon>Cnuibacter</taxon>
    </lineage>
</organism>
<evidence type="ECO:0000313" key="6">
    <source>
        <dbReference type="EMBL" id="ARJ06319.1"/>
    </source>
</evidence>
<name>A0A1X9LT39_9MICO</name>
<keyword evidence="2" id="KW-0238">DNA-binding</keyword>
<dbReference type="CDD" id="cd06170">
    <property type="entry name" value="LuxR_C_like"/>
    <property type="match status" value="1"/>
</dbReference>
<dbReference type="PRINTS" id="PR00038">
    <property type="entry name" value="HTHLUXR"/>
</dbReference>
<feature type="domain" description="HTH luxR-type" evidence="5">
    <location>
        <begin position="693"/>
        <end position="758"/>
    </location>
</feature>
<dbReference type="PANTHER" id="PTHR44688:SF16">
    <property type="entry name" value="DNA-BINDING TRANSCRIPTIONAL ACTIVATOR DEVR_DOSR"/>
    <property type="match status" value="1"/>
</dbReference>
<dbReference type="InterPro" id="IPR011990">
    <property type="entry name" value="TPR-like_helical_dom_sf"/>
</dbReference>
<gene>
    <name evidence="6" type="ORF">B5808_14675</name>
</gene>
<evidence type="ECO:0000313" key="7">
    <source>
        <dbReference type="Proteomes" id="UP000192775"/>
    </source>
</evidence>
<dbReference type="AlphaFoldDB" id="A0A1X9LT39"/>
<dbReference type="KEGG" id="cphy:B5808_14675"/>
<dbReference type="GO" id="GO:0006355">
    <property type="term" value="P:regulation of DNA-templated transcription"/>
    <property type="evidence" value="ECO:0007669"/>
    <property type="project" value="InterPro"/>
</dbReference>
<dbReference type="Proteomes" id="UP000192775">
    <property type="component" value="Chromosome"/>
</dbReference>
<dbReference type="Pfam" id="PF00196">
    <property type="entry name" value="GerE"/>
    <property type="match status" value="1"/>
</dbReference>
<keyword evidence="7" id="KW-1185">Reference proteome</keyword>
<evidence type="ECO:0000256" key="3">
    <source>
        <dbReference type="ARBA" id="ARBA00023163"/>
    </source>
</evidence>
<evidence type="ECO:0000256" key="4">
    <source>
        <dbReference type="SAM" id="MobiDB-lite"/>
    </source>
</evidence>
<accession>A0A1X9LT39</accession>
<keyword evidence="3" id="KW-0804">Transcription</keyword>
<dbReference type="Gene3D" id="1.25.40.10">
    <property type="entry name" value="Tetratricopeptide repeat domain"/>
    <property type="match status" value="1"/>
</dbReference>
<evidence type="ECO:0000259" key="5">
    <source>
        <dbReference type="PROSITE" id="PS50043"/>
    </source>
</evidence>
<dbReference type="EMBL" id="CP020715">
    <property type="protein sequence ID" value="ARJ06319.1"/>
    <property type="molecule type" value="Genomic_DNA"/>
</dbReference>
<reference evidence="6 7" key="1">
    <citation type="submission" date="2017-04" db="EMBL/GenBank/DDBJ databases">
        <authorList>
            <person name="Afonso C.L."/>
            <person name="Miller P.J."/>
            <person name="Scott M.A."/>
            <person name="Spackman E."/>
            <person name="Goraichik I."/>
            <person name="Dimitrov K.M."/>
            <person name="Suarez D.L."/>
            <person name="Swayne D.E."/>
        </authorList>
    </citation>
    <scope>NUCLEOTIDE SEQUENCE [LARGE SCALE GENOMIC DNA]</scope>
    <source>
        <strain evidence="7">XA(T)</strain>
    </source>
</reference>
<sequence length="765" mass="81692">MLTSDSRPGLSRPLRQAMSAGLLVEVALDPLPPSDLRRVLVAQLGEVDTADLRWILPPRPGRDLRAMVAAAREIASSAPNAEPSPTADPRGDIGRPRLSPALREMMLSHLGSAGATDETLLDLIALVPDAGAPLIVRLAAGQVTGDDVEHRLERLEEHGTVTATLGEPPRIRLTDGVVELLLPQTLAAPRRRRLAEAIVDALTTIPETVLSPTEQIALASLSRELGRDVPPTLLTAAARASLREDDPLLSIQLAVAATEAGGGLEAETALAAARIRAGRVDEVLGRMQSLTSGDDDAHLLGIVSDLMLLASDRLELPGGLDRHSALATTDDVRRVALDAFLLFALGDWGGASRRVAPILDQVDGPLAARAHFVFAGGALLTGWFGAAERSLDRAEEILTAVGDDITHIRLARLTIGRYTGRLEESLRQSRDIRDLVLRFGPSRTSATATWTLGTLLLISGRVREAVGELEQAIRGLTESGMDRMALIARCELAEAHAGLGAHQEALAAWAPVEASVGAEGVVAEQFRGKLTETRAWTLAAEGRIGEAADAFIAAAEAFTLSGNSVGVLAALASAARCGAAERVLPWLEAAADEVDDPYGSLLRDLGRALADLERYERDRGQADEEVRRAPTERLLEVGGRARTLGFHLLSAEAFARVARTLLVAGDERGAASAALQREEQMRLCGFERLILVPHSDVRPLSLREAEIGDLAAAGLSNREISERLVVSIRTVETHLLRVYKKLGIRRRGELVDALRSAPRTAAEEH</sequence>
<dbReference type="InterPro" id="IPR000792">
    <property type="entry name" value="Tscrpt_reg_LuxR_C"/>
</dbReference>
<keyword evidence="1" id="KW-0805">Transcription regulation</keyword>